<evidence type="ECO:0000256" key="1">
    <source>
        <dbReference type="SAM" id="MobiDB-lite"/>
    </source>
</evidence>
<feature type="region of interest" description="Disordered" evidence="1">
    <location>
        <begin position="73"/>
        <end position="101"/>
    </location>
</feature>
<dbReference type="PANTHER" id="PTHR35345">
    <property type="entry name" value="TELOMERE REPEATS-BINDING BOUQUET FORMATION PROTEIN 2"/>
    <property type="match status" value="1"/>
</dbReference>
<reference evidence="2" key="1">
    <citation type="thesis" date="2020" institute="ProQuest LLC" country="789 East Eisenhower Parkway, Ann Arbor, MI, USA">
        <title>Comparative Genomics and Chromosome Evolution.</title>
        <authorList>
            <person name="Mudd A.B."/>
        </authorList>
    </citation>
    <scope>NUCLEOTIDE SEQUENCE</scope>
    <source>
        <strain evidence="2">Female2</strain>
        <tissue evidence="2">Blood</tissue>
    </source>
</reference>
<comment type="caution">
    <text evidence="2">The sequence shown here is derived from an EMBL/GenBank/DDBJ whole genome shotgun (WGS) entry which is preliminary data.</text>
</comment>
<name>A0A8T2JD25_9PIPI</name>
<dbReference type="PANTHER" id="PTHR35345:SF1">
    <property type="entry name" value="TELOMERE REPEATS-BINDING BOUQUET FORMATION PROTEIN 2"/>
    <property type="match status" value="1"/>
</dbReference>
<dbReference type="GO" id="GO:0007129">
    <property type="term" value="P:homologous chromosome pairing at meiosis"/>
    <property type="evidence" value="ECO:0007669"/>
    <property type="project" value="TreeGrafter"/>
</dbReference>
<dbReference type="OrthoDB" id="5278943at2759"/>
<dbReference type="EMBL" id="JAACNH010000006">
    <property type="protein sequence ID" value="KAG8440346.1"/>
    <property type="molecule type" value="Genomic_DNA"/>
</dbReference>
<evidence type="ECO:0000313" key="3">
    <source>
        <dbReference type="Proteomes" id="UP000812440"/>
    </source>
</evidence>
<dbReference type="GO" id="GO:0070197">
    <property type="term" value="P:meiotic attachment of telomere to nuclear envelope"/>
    <property type="evidence" value="ECO:0007669"/>
    <property type="project" value="TreeGrafter"/>
</dbReference>
<protein>
    <submittedName>
        <fullName evidence="2">Uncharacterized protein</fullName>
    </submittedName>
</protein>
<feature type="non-terminal residue" evidence="2">
    <location>
        <position position="1"/>
    </location>
</feature>
<organism evidence="2 3">
    <name type="scientific">Hymenochirus boettgeri</name>
    <name type="common">Congo dwarf clawed frog</name>
    <dbReference type="NCBI Taxonomy" id="247094"/>
    <lineage>
        <taxon>Eukaryota</taxon>
        <taxon>Metazoa</taxon>
        <taxon>Chordata</taxon>
        <taxon>Craniata</taxon>
        <taxon>Vertebrata</taxon>
        <taxon>Euteleostomi</taxon>
        <taxon>Amphibia</taxon>
        <taxon>Batrachia</taxon>
        <taxon>Anura</taxon>
        <taxon>Pipoidea</taxon>
        <taxon>Pipidae</taxon>
        <taxon>Pipinae</taxon>
        <taxon>Hymenochirus</taxon>
    </lineage>
</organism>
<dbReference type="InterPro" id="IPR028065">
    <property type="entry name" value="TERB2"/>
</dbReference>
<sequence>IFNSRDYVENKATVFHATFLQANTQSKAKPVISIGQFILPPLCLQEEIKRKIGNFIWEQGRWHSLSQETINTEEQACSNGENHQKSLKPGKREDTLDADTETTEEKYYSLQNYPVNNMLTGYISVDEMKTFSGELHDFIPNTSDYSVFCIQDQSDFSKVRNILNKK</sequence>
<dbReference type="AlphaFoldDB" id="A0A8T2JD25"/>
<gene>
    <name evidence="2" type="ORF">GDO86_006192</name>
</gene>
<dbReference type="Proteomes" id="UP000812440">
    <property type="component" value="Chromosome 3"/>
</dbReference>
<accession>A0A8T2JD25</accession>
<proteinExistence type="predicted"/>
<keyword evidence="3" id="KW-1185">Reference proteome</keyword>
<dbReference type="GO" id="GO:0005637">
    <property type="term" value="C:nuclear inner membrane"/>
    <property type="evidence" value="ECO:0007669"/>
    <property type="project" value="TreeGrafter"/>
</dbReference>
<evidence type="ECO:0000313" key="2">
    <source>
        <dbReference type="EMBL" id="KAG8440346.1"/>
    </source>
</evidence>
<dbReference type="Pfam" id="PF15101">
    <property type="entry name" value="TERB2"/>
    <property type="match status" value="1"/>
</dbReference>